<keyword evidence="1" id="KW-0472">Membrane</keyword>
<keyword evidence="1" id="KW-1133">Transmembrane helix</keyword>
<dbReference type="RefSeq" id="WP_004283246.1">
    <property type="nucleotide sequence ID" value="NZ_CAUJRG010000007.1"/>
</dbReference>
<evidence type="ECO:0000313" key="2">
    <source>
        <dbReference type="EMBL" id="VEJ51013.1"/>
    </source>
</evidence>
<dbReference type="OrthoDB" id="8602199at2"/>
<evidence type="ECO:0000313" key="3">
    <source>
        <dbReference type="Proteomes" id="UP000272771"/>
    </source>
</evidence>
<dbReference type="EMBL" id="LR134533">
    <property type="protein sequence ID" value="VEJ51013.1"/>
    <property type="molecule type" value="Genomic_DNA"/>
</dbReference>
<protein>
    <submittedName>
        <fullName evidence="2">Uncharacterized protein</fullName>
    </submittedName>
</protein>
<dbReference type="Proteomes" id="UP000272771">
    <property type="component" value="Chromosome"/>
</dbReference>
<proteinExistence type="predicted"/>
<feature type="transmembrane region" description="Helical" evidence="1">
    <location>
        <begin position="30"/>
        <end position="48"/>
    </location>
</feature>
<feature type="transmembrane region" description="Helical" evidence="1">
    <location>
        <begin position="7"/>
        <end position="24"/>
    </location>
</feature>
<keyword evidence="3" id="KW-1185">Reference proteome</keyword>
<dbReference type="AlphaFoldDB" id="A0A448VMK9"/>
<gene>
    <name evidence="2" type="ORF">NCTC12742_00988</name>
</gene>
<evidence type="ECO:0000256" key="1">
    <source>
        <dbReference type="SAM" id="Phobius"/>
    </source>
</evidence>
<sequence length="141" mass="15739">MISLTTLVIAATFTVLLLLISIFMPNPITWLMTLILGAVTALILWPQYQGQQQAKQSGTEITAAVQEVRQWTQKSGEHYIDKYEILAVAPNPNTSQMQTFVSPPMTTDPSPYLGSTVKVTVDWQNPKAYIMDLSFLPFPVH</sequence>
<organism evidence="2 3">
    <name type="scientific">Neisseria weaveri</name>
    <dbReference type="NCBI Taxonomy" id="28091"/>
    <lineage>
        <taxon>Bacteria</taxon>
        <taxon>Pseudomonadati</taxon>
        <taxon>Pseudomonadota</taxon>
        <taxon>Betaproteobacteria</taxon>
        <taxon>Neisseriales</taxon>
        <taxon>Neisseriaceae</taxon>
        <taxon>Neisseria</taxon>
    </lineage>
</organism>
<dbReference type="KEGG" id="nwe:SAMEA3174300_1612"/>
<accession>A0A448VMK9</accession>
<name>A0A448VMK9_9NEIS</name>
<keyword evidence="1" id="KW-0812">Transmembrane</keyword>
<reference evidence="2 3" key="1">
    <citation type="submission" date="2018-12" db="EMBL/GenBank/DDBJ databases">
        <authorList>
            <consortium name="Pathogen Informatics"/>
        </authorList>
    </citation>
    <scope>NUCLEOTIDE SEQUENCE [LARGE SCALE GENOMIC DNA]</scope>
    <source>
        <strain evidence="2 3">NCTC12742</strain>
    </source>
</reference>